<evidence type="ECO:0000313" key="7">
    <source>
        <dbReference type="Proteomes" id="UP000006622"/>
    </source>
</evidence>
<keyword evidence="3" id="KW-0378">Hydrolase</keyword>
<dbReference type="PROSITE" id="PS00903">
    <property type="entry name" value="CYT_DCMP_DEAMINASES_1"/>
    <property type="match status" value="1"/>
</dbReference>
<dbReference type="KEGG" id="mzh:Mzhil_0609"/>
<dbReference type="SUPFAM" id="SSF53927">
    <property type="entry name" value="Cytidine deaminase-like"/>
    <property type="match status" value="1"/>
</dbReference>
<evidence type="ECO:0000256" key="1">
    <source>
        <dbReference type="ARBA" id="ARBA00006576"/>
    </source>
</evidence>
<evidence type="ECO:0000259" key="5">
    <source>
        <dbReference type="PROSITE" id="PS51747"/>
    </source>
</evidence>
<dbReference type="GO" id="GO:0006152">
    <property type="term" value="P:purine nucleoside catabolic process"/>
    <property type="evidence" value="ECO:0007669"/>
    <property type="project" value="TreeGrafter"/>
</dbReference>
<dbReference type="PANTHER" id="PTHR11079">
    <property type="entry name" value="CYTOSINE DEAMINASE FAMILY MEMBER"/>
    <property type="match status" value="1"/>
</dbReference>
<keyword evidence="4" id="KW-0862">Zinc</keyword>
<dbReference type="RefSeq" id="WP_013897915.1">
    <property type="nucleotide sequence ID" value="NC_015676.1"/>
</dbReference>
<dbReference type="Pfam" id="PF00383">
    <property type="entry name" value="dCMP_cyt_deam_1"/>
    <property type="match status" value="1"/>
</dbReference>
<dbReference type="InterPro" id="IPR016192">
    <property type="entry name" value="APOBEC/CMP_deaminase_Zn-bd"/>
</dbReference>
<organism evidence="6 7">
    <name type="scientific">Methanosalsum zhilinae (strain DSM 4017 / NBRC 107636 / OCM 62 / WeN5)</name>
    <name type="common">Methanohalophilus zhilinae</name>
    <dbReference type="NCBI Taxonomy" id="679901"/>
    <lineage>
        <taxon>Archaea</taxon>
        <taxon>Methanobacteriati</taxon>
        <taxon>Methanobacteriota</taxon>
        <taxon>Stenosarchaea group</taxon>
        <taxon>Methanomicrobia</taxon>
        <taxon>Methanosarcinales</taxon>
        <taxon>Methanosarcinaceae</taxon>
        <taxon>Methanosalsum</taxon>
    </lineage>
</organism>
<name>F7XQH5_METZD</name>
<evidence type="ECO:0000313" key="6">
    <source>
        <dbReference type="EMBL" id="AEH60476.1"/>
    </source>
</evidence>
<dbReference type="GO" id="GO:0047974">
    <property type="term" value="F:guanosine deaminase activity"/>
    <property type="evidence" value="ECO:0007669"/>
    <property type="project" value="TreeGrafter"/>
</dbReference>
<dbReference type="PANTHER" id="PTHR11079:SF161">
    <property type="entry name" value="CMP_DCMP-TYPE DEAMINASE DOMAIN-CONTAINING PROTEIN"/>
    <property type="match status" value="1"/>
</dbReference>
<dbReference type="GeneID" id="10822219"/>
<dbReference type="InterPro" id="IPR002125">
    <property type="entry name" value="CMP_dCMP_dom"/>
</dbReference>
<dbReference type="PROSITE" id="PS51747">
    <property type="entry name" value="CYT_DCMP_DEAMINASES_2"/>
    <property type="match status" value="1"/>
</dbReference>
<dbReference type="OrthoDB" id="7284at2157"/>
<dbReference type="CDD" id="cd01285">
    <property type="entry name" value="nucleoside_deaminase"/>
    <property type="match status" value="1"/>
</dbReference>
<dbReference type="HOGENOM" id="CLU_025810_5_2_2"/>
<gene>
    <name evidence="6" type="ordered locus">Mzhil_0609</name>
</gene>
<dbReference type="Gene3D" id="3.40.140.10">
    <property type="entry name" value="Cytidine Deaminase, domain 2"/>
    <property type="match status" value="1"/>
</dbReference>
<protein>
    <submittedName>
        <fullName evidence="6">CMP/dCMP deaminase zinc-binding protein</fullName>
    </submittedName>
</protein>
<dbReference type="AlphaFoldDB" id="F7XQH5"/>
<proteinExistence type="inferred from homology"/>
<dbReference type="InterPro" id="IPR016193">
    <property type="entry name" value="Cytidine_deaminase-like"/>
</dbReference>
<reference evidence="6 7" key="1">
    <citation type="submission" date="2010-07" db="EMBL/GenBank/DDBJ databases">
        <title>The complete genome of Methanosalsum zhilinae DSM 4017.</title>
        <authorList>
            <consortium name="US DOE Joint Genome Institute (JGI-PGF)"/>
            <person name="Lucas S."/>
            <person name="Copeland A."/>
            <person name="Lapidus A."/>
            <person name="Glavina del Rio T."/>
            <person name="Dalin E."/>
            <person name="Tice H."/>
            <person name="Bruce D."/>
            <person name="Goodwin L."/>
            <person name="Pitluck S."/>
            <person name="Kyrpides N."/>
            <person name="Mavromatis K."/>
            <person name="Ovchinnikova G."/>
            <person name="Daligault H."/>
            <person name="Detter J.C."/>
            <person name="Han C."/>
            <person name="Tapia R."/>
            <person name="Larimer F."/>
            <person name="Land M."/>
            <person name="Hauser L."/>
            <person name="Markowitz V."/>
            <person name="Cheng J.-F."/>
            <person name="Hugenholtz P."/>
            <person name="Woyke T."/>
            <person name="Wu D."/>
            <person name="Spring S."/>
            <person name="Schueler E."/>
            <person name="Brambilla E."/>
            <person name="Klenk H.-P."/>
            <person name="Eisen J.A."/>
        </authorList>
    </citation>
    <scope>NUCLEOTIDE SEQUENCE [LARGE SCALE GENOMIC DNA]</scope>
    <source>
        <strain evidence="7">DSM 4017 / NBRC 107636 / OCM 62 / WeN5</strain>
    </source>
</reference>
<evidence type="ECO:0000256" key="2">
    <source>
        <dbReference type="ARBA" id="ARBA00022723"/>
    </source>
</evidence>
<dbReference type="FunFam" id="3.40.140.10:FF:000011">
    <property type="entry name" value="tRNA-specific adenosine deaminase"/>
    <property type="match status" value="1"/>
</dbReference>
<keyword evidence="7" id="KW-1185">Reference proteome</keyword>
<feature type="domain" description="CMP/dCMP-type deaminase" evidence="5">
    <location>
        <begin position="1"/>
        <end position="111"/>
    </location>
</feature>
<dbReference type="STRING" id="679901.Mzhil_0609"/>
<keyword evidence="2" id="KW-0479">Metal-binding</keyword>
<sequence>MNEFMKMAVKEAREGMNKNHGGPFGCVIVKKGILVARTHNRVLETNDPTAHAEILAIREASAILKSFDLSDCEIYSTSQPCPMCYSAIHWARIKKLYFGTTKDDVSAIGFDDSFIYDVIKGNAVVQQFDAINIDRDECQGLLNEWIEKPDKKMY</sequence>
<evidence type="ECO:0000256" key="4">
    <source>
        <dbReference type="ARBA" id="ARBA00022833"/>
    </source>
</evidence>
<evidence type="ECO:0000256" key="3">
    <source>
        <dbReference type="ARBA" id="ARBA00022801"/>
    </source>
</evidence>
<dbReference type="GO" id="GO:0008270">
    <property type="term" value="F:zinc ion binding"/>
    <property type="evidence" value="ECO:0007669"/>
    <property type="project" value="InterPro"/>
</dbReference>
<dbReference type="Proteomes" id="UP000006622">
    <property type="component" value="Chromosome"/>
</dbReference>
<dbReference type="EMBL" id="CP002101">
    <property type="protein sequence ID" value="AEH60476.1"/>
    <property type="molecule type" value="Genomic_DNA"/>
</dbReference>
<accession>F7XQH5</accession>
<comment type="similarity">
    <text evidence="1">Belongs to the cytidine and deoxycytidylate deaminase family.</text>
</comment>